<gene>
    <name evidence="3" type="ORF">AHA02nite_15060</name>
</gene>
<proteinExistence type="predicted"/>
<sequence length="98" mass="11311">MKKLILLLCGILLLTACTGEEVKPPTNELESDTESEQENIEEESEENARLDSPPAFRVEVDNEELFSPRDTLCWEPEERPCDLEKMTLERLRANYQTP</sequence>
<feature type="region of interest" description="Disordered" evidence="1">
    <location>
        <begin position="20"/>
        <end position="53"/>
    </location>
</feature>
<keyword evidence="4" id="KW-1185">Reference proteome</keyword>
<reference evidence="3 4" key="1">
    <citation type="submission" date="2019-07" db="EMBL/GenBank/DDBJ databases">
        <title>Whole genome shotgun sequence of Alkalibacillus haloalkaliphilus NBRC 103110.</title>
        <authorList>
            <person name="Hosoyama A."/>
            <person name="Uohara A."/>
            <person name="Ohji S."/>
            <person name="Ichikawa N."/>
        </authorList>
    </citation>
    <scope>NUCLEOTIDE SEQUENCE [LARGE SCALE GENOMIC DNA]</scope>
    <source>
        <strain evidence="3 4">NBRC 103110</strain>
    </source>
</reference>
<feature type="signal peptide" evidence="2">
    <location>
        <begin position="1"/>
        <end position="19"/>
    </location>
</feature>
<organism evidence="3 4">
    <name type="scientific">Alkalibacillus haloalkaliphilus</name>
    <dbReference type="NCBI Taxonomy" id="94136"/>
    <lineage>
        <taxon>Bacteria</taxon>
        <taxon>Bacillati</taxon>
        <taxon>Bacillota</taxon>
        <taxon>Bacilli</taxon>
        <taxon>Bacillales</taxon>
        <taxon>Bacillaceae</taxon>
        <taxon>Alkalibacillus</taxon>
    </lineage>
</organism>
<dbReference type="AlphaFoldDB" id="A0A511W3S8"/>
<dbReference type="PROSITE" id="PS51257">
    <property type="entry name" value="PROKAR_LIPOPROTEIN"/>
    <property type="match status" value="1"/>
</dbReference>
<name>A0A511W3S8_9BACI</name>
<evidence type="ECO:0008006" key="5">
    <source>
        <dbReference type="Google" id="ProtNLM"/>
    </source>
</evidence>
<accession>A0A511W3S8</accession>
<keyword evidence="2" id="KW-0732">Signal</keyword>
<dbReference type="Proteomes" id="UP000321440">
    <property type="component" value="Unassembled WGS sequence"/>
</dbReference>
<dbReference type="EMBL" id="BJYA01000010">
    <property type="protein sequence ID" value="GEN45730.1"/>
    <property type="molecule type" value="Genomic_DNA"/>
</dbReference>
<feature type="compositionally biased region" description="Acidic residues" evidence="1">
    <location>
        <begin position="29"/>
        <end position="45"/>
    </location>
</feature>
<evidence type="ECO:0000313" key="3">
    <source>
        <dbReference type="EMBL" id="GEN45730.1"/>
    </source>
</evidence>
<evidence type="ECO:0000256" key="1">
    <source>
        <dbReference type="SAM" id="MobiDB-lite"/>
    </source>
</evidence>
<dbReference type="RefSeq" id="WP_146815916.1">
    <property type="nucleotide sequence ID" value="NZ_BJYA01000010.1"/>
</dbReference>
<evidence type="ECO:0000256" key="2">
    <source>
        <dbReference type="SAM" id="SignalP"/>
    </source>
</evidence>
<evidence type="ECO:0000313" key="4">
    <source>
        <dbReference type="Proteomes" id="UP000321440"/>
    </source>
</evidence>
<comment type="caution">
    <text evidence="3">The sequence shown here is derived from an EMBL/GenBank/DDBJ whole genome shotgun (WGS) entry which is preliminary data.</text>
</comment>
<protein>
    <recommendedName>
        <fullName evidence="5">Lipoprotein</fullName>
    </recommendedName>
</protein>
<feature type="chain" id="PRO_5038949011" description="Lipoprotein" evidence="2">
    <location>
        <begin position="20"/>
        <end position="98"/>
    </location>
</feature>